<reference evidence="4" key="1">
    <citation type="journal article" date="2019" name="Int. J. Syst. Evol. Microbiol.">
        <title>The Global Catalogue of Microorganisms (GCM) 10K type strain sequencing project: providing services to taxonomists for standard genome sequencing and annotation.</title>
        <authorList>
            <consortium name="The Broad Institute Genomics Platform"/>
            <consortium name="The Broad Institute Genome Sequencing Center for Infectious Disease"/>
            <person name="Wu L."/>
            <person name="Ma J."/>
        </authorList>
    </citation>
    <scope>NUCLEOTIDE SEQUENCE [LARGE SCALE GENOMIC DNA]</scope>
    <source>
        <strain evidence="4">JCM 17738</strain>
    </source>
</reference>
<comment type="caution">
    <text evidence="3">The sequence shown here is derived from an EMBL/GenBank/DDBJ whole genome shotgun (WGS) entry which is preliminary data.</text>
</comment>
<evidence type="ECO:0000313" key="3">
    <source>
        <dbReference type="EMBL" id="GAA4394360.1"/>
    </source>
</evidence>
<keyword evidence="2" id="KW-0732">Signal</keyword>
<feature type="compositionally biased region" description="Low complexity" evidence="1">
    <location>
        <begin position="34"/>
        <end position="59"/>
    </location>
</feature>
<organism evidence="3 4">
    <name type="scientific">Ornithinibacter aureus</name>
    <dbReference type="NCBI Taxonomy" id="622664"/>
    <lineage>
        <taxon>Bacteria</taxon>
        <taxon>Bacillati</taxon>
        <taxon>Actinomycetota</taxon>
        <taxon>Actinomycetes</taxon>
        <taxon>Micrococcales</taxon>
        <taxon>Intrasporangiaceae</taxon>
        <taxon>Ornithinibacter</taxon>
    </lineage>
</organism>
<keyword evidence="4" id="KW-1185">Reference proteome</keyword>
<dbReference type="EMBL" id="BAABFX010000025">
    <property type="protein sequence ID" value="GAA4394360.1"/>
    <property type="molecule type" value="Genomic_DNA"/>
</dbReference>
<feature type="signal peptide" evidence="2">
    <location>
        <begin position="1"/>
        <end position="15"/>
    </location>
</feature>
<sequence>MRGSLRVLVSGSAAALVGLGALTGCSGGDTPAQESGTTTSSTSPAGEATASASPSAAGAVELPADSRWVTATESGLRFAVPDDWTSIDAEKVLAGESNPTVDQMLKAMGVTQEQFAQGLKGMDLMVIGPVDGNFAPNVNVLPNVLSELPPAAKLASELSSVGATPGTPSDETTPLGPAILVPYSLTNGQLDIKGRSIVVGGPNGFVTISVSHVDETAADAVADTLLSTLSAA</sequence>
<dbReference type="Proteomes" id="UP001500390">
    <property type="component" value="Unassembled WGS sequence"/>
</dbReference>
<proteinExistence type="predicted"/>
<dbReference type="RefSeq" id="WP_159902277.1">
    <property type="nucleotide sequence ID" value="NZ_BAABFX010000025.1"/>
</dbReference>
<evidence type="ECO:0000313" key="4">
    <source>
        <dbReference type="Proteomes" id="UP001500390"/>
    </source>
</evidence>
<name>A0ABP8JQ50_9MICO</name>
<evidence type="ECO:0000256" key="2">
    <source>
        <dbReference type="SAM" id="SignalP"/>
    </source>
</evidence>
<gene>
    <name evidence="3" type="ORF">GCM10023153_15360</name>
</gene>
<feature type="chain" id="PRO_5046767792" description="Lipoprotein LpqN" evidence="2">
    <location>
        <begin position="16"/>
        <end position="232"/>
    </location>
</feature>
<evidence type="ECO:0000256" key="1">
    <source>
        <dbReference type="SAM" id="MobiDB-lite"/>
    </source>
</evidence>
<dbReference type="PROSITE" id="PS51257">
    <property type="entry name" value="PROKAR_LIPOPROTEIN"/>
    <property type="match status" value="1"/>
</dbReference>
<protein>
    <recommendedName>
        <fullName evidence="5">Lipoprotein LpqN</fullName>
    </recommendedName>
</protein>
<accession>A0ABP8JQ50</accession>
<evidence type="ECO:0008006" key="5">
    <source>
        <dbReference type="Google" id="ProtNLM"/>
    </source>
</evidence>
<feature type="region of interest" description="Disordered" evidence="1">
    <location>
        <begin position="28"/>
        <end position="59"/>
    </location>
</feature>